<organism evidence="8 9">
    <name type="scientific">Ferrimonas gelatinilytica</name>
    <dbReference type="NCBI Taxonomy" id="1255257"/>
    <lineage>
        <taxon>Bacteria</taxon>
        <taxon>Pseudomonadati</taxon>
        <taxon>Pseudomonadota</taxon>
        <taxon>Gammaproteobacteria</taxon>
        <taxon>Alteromonadales</taxon>
        <taxon>Ferrimonadaceae</taxon>
        <taxon>Ferrimonas</taxon>
    </lineage>
</organism>
<evidence type="ECO:0000256" key="2">
    <source>
        <dbReference type="ARBA" id="ARBA00023012"/>
    </source>
</evidence>
<evidence type="ECO:0000259" key="7">
    <source>
        <dbReference type="PROSITE" id="PS50110"/>
    </source>
</evidence>
<dbReference type="SMART" id="SM00448">
    <property type="entry name" value="REC"/>
    <property type="match status" value="1"/>
</dbReference>
<keyword evidence="9" id="KW-1185">Reference proteome</keyword>
<sequence length="214" mass="23626">MNLNILLAEDDTELRLALEEALNLEGMQVCACDSAETALDAAESQGFDVAILDLVMPGLSGVEAIANLRRLQPGMGVIITTAFATVDTAVDAMKKGADEFLAKPFNLATLATTVRRVNAQRQPQPKLADEAADKVFSALSNPIRRQALLQLGRHRQLRFMDLCRLVGVADHTKFNFHMRQLKQSGLIQQNVSKLYFLTTEGQQMCHFLLQEGQE</sequence>
<feature type="modified residue" description="4-aspartylphosphate" evidence="6">
    <location>
        <position position="53"/>
    </location>
</feature>
<dbReference type="Pfam" id="PF24038">
    <property type="entry name" value="DUF7347"/>
    <property type="match status" value="1"/>
</dbReference>
<dbReference type="PANTHER" id="PTHR48111:SF1">
    <property type="entry name" value="TWO-COMPONENT RESPONSE REGULATOR ORR33"/>
    <property type="match status" value="1"/>
</dbReference>
<protein>
    <recommendedName>
        <fullName evidence="7">Response regulatory domain-containing protein</fullName>
    </recommendedName>
</protein>
<dbReference type="RefSeq" id="WP_345317115.1">
    <property type="nucleotide sequence ID" value="NZ_BAABLF010000014.1"/>
</dbReference>
<evidence type="ECO:0000256" key="1">
    <source>
        <dbReference type="ARBA" id="ARBA00022553"/>
    </source>
</evidence>
<dbReference type="InterPro" id="IPR001845">
    <property type="entry name" value="HTH_ArsR_DNA-bd_dom"/>
</dbReference>
<dbReference type="InterPro" id="IPR036388">
    <property type="entry name" value="WH-like_DNA-bd_sf"/>
</dbReference>
<dbReference type="InterPro" id="IPR001789">
    <property type="entry name" value="Sig_transdc_resp-reg_receiver"/>
</dbReference>
<dbReference type="PROSITE" id="PS50110">
    <property type="entry name" value="RESPONSE_REGULATORY"/>
    <property type="match status" value="1"/>
</dbReference>
<evidence type="ECO:0000256" key="3">
    <source>
        <dbReference type="ARBA" id="ARBA00023015"/>
    </source>
</evidence>
<dbReference type="PANTHER" id="PTHR48111">
    <property type="entry name" value="REGULATOR OF RPOS"/>
    <property type="match status" value="1"/>
</dbReference>
<proteinExistence type="predicted"/>
<dbReference type="InterPro" id="IPR011006">
    <property type="entry name" value="CheY-like_superfamily"/>
</dbReference>
<dbReference type="CDD" id="cd00156">
    <property type="entry name" value="REC"/>
    <property type="match status" value="1"/>
</dbReference>
<dbReference type="Gene3D" id="1.10.10.10">
    <property type="entry name" value="Winged helix-like DNA-binding domain superfamily/Winged helix DNA-binding domain"/>
    <property type="match status" value="1"/>
</dbReference>
<accession>A0ABP9S9I4</accession>
<name>A0ABP9S9I4_9GAMM</name>
<dbReference type="SUPFAM" id="SSF52172">
    <property type="entry name" value="CheY-like"/>
    <property type="match status" value="1"/>
</dbReference>
<evidence type="ECO:0000313" key="8">
    <source>
        <dbReference type="EMBL" id="GAA5192548.1"/>
    </source>
</evidence>
<dbReference type="InterPro" id="IPR055771">
    <property type="entry name" value="DUF7347"/>
</dbReference>
<dbReference type="EMBL" id="BAABLF010000014">
    <property type="protein sequence ID" value="GAA5192548.1"/>
    <property type="molecule type" value="Genomic_DNA"/>
</dbReference>
<gene>
    <name evidence="8" type="ORF">GCM10025772_21980</name>
</gene>
<evidence type="ECO:0000256" key="4">
    <source>
        <dbReference type="ARBA" id="ARBA00023125"/>
    </source>
</evidence>
<keyword evidence="2" id="KW-0902">Two-component regulatory system</keyword>
<dbReference type="Pfam" id="PF00072">
    <property type="entry name" value="Response_reg"/>
    <property type="match status" value="1"/>
</dbReference>
<evidence type="ECO:0000256" key="5">
    <source>
        <dbReference type="ARBA" id="ARBA00023163"/>
    </source>
</evidence>
<dbReference type="SMART" id="SM00418">
    <property type="entry name" value="HTH_ARSR"/>
    <property type="match status" value="1"/>
</dbReference>
<dbReference type="Gene3D" id="3.40.50.2300">
    <property type="match status" value="1"/>
</dbReference>
<evidence type="ECO:0000256" key="6">
    <source>
        <dbReference type="PROSITE-ProRule" id="PRU00169"/>
    </source>
</evidence>
<keyword evidence="1 6" id="KW-0597">Phosphoprotein</keyword>
<dbReference type="InterPro" id="IPR039420">
    <property type="entry name" value="WalR-like"/>
</dbReference>
<keyword evidence="3" id="KW-0805">Transcription regulation</keyword>
<keyword evidence="4" id="KW-0238">DNA-binding</keyword>
<keyword evidence="5" id="KW-0804">Transcription</keyword>
<evidence type="ECO:0000313" key="9">
    <source>
        <dbReference type="Proteomes" id="UP001501600"/>
    </source>
</evidence>
<dbReference type="Proteomes" id="UP001501600">
    <property type="component" value="Unassembled WGS sequence"/>
</dbReference>
<feature type="domain" description="Response regulatory" evidence="7">
    <location>
        <begin position="4"/>
        <end position="118"/>
    </location>
</feature>
<reference evidence="9" key="1">
    <citation type="journal article" date="2019" name="Int. J. Syst. Evol. Microbiol.">
        <title>The Global Catalogue of Microorganisms (GCM) 10K type strain sequencing project: providing services to taxonomists for standard genome sequencing and annotation.</title>
        <authorList>
            <consortium name="The Broad Institute Genomics Platform"/>
            <consortium name="The Broad Institute Genome Sequencing Center for Infectious Disease"/>
            <person name="Wu L."/>
            <person name="Ma J."/>
        </authorList>
    </citation>
    <scope>NUCLEOTIDE SEQUENCE [LARGE SCALE GENOMIC DNA]</scope>
    <source>
        <strain evidence="9">JCM 18720</strain>
    </source>
</reference>
<comment type="caution">
    <text evidence="8">The sequence shown here is derived from an EMBL/GenBank/DDBJ whole genome shotgun (WGS) entry which is preliminary data.</text>
</comment>